<evidence type="ECO:0000256" key="2">
    <source>
        <dbReference type="ARBA" id="ARBA00022448"/>
    </source>
</evidence>
<keyword evidence="3 4" id="KW-0732">Signal</keyword>
<evidence type="ECO:0000256" key="3">
    <source>
        <dbReference type="ARBA" id="ARBA00022729"/>
    </source>
</evidence>
<comment type="similarity">
    <text evidence="1">Belongs to the bacterial solute-binding protein 1 family.</text>
</comment>
<dbReference type="RefSeq" id="WP_341416698.1">
    <property type="nucleotide sequence ID" value="NZ_JBBPCC010000010.1"/>
</dbReference>
<dbReference type="PROSITE" id="PS51257">
    <property type="entry name" value="PROKAR_LIPOPROTEIN"/>
    <property type="match status" value="1"/>
</dbReference>
<feature type="chain" id="PRO_5045058838" evidence="4">
    <location>
        <begin position="25"/>
        <end position="448"/>
    </location>
</feature>
<protein>
    <submittedName>
        <fullName evidence="5">Extracellular solute-binding protein</fullName>
    </submittedName>
</protein>
<dbReference type="PANTHER" id="PTHR43649">
    <property type="entry name" value="ARABINOSE-BINDING PROTEIN-RELATED"/>
    <property type="match status" value="1"/>
</dbReference>
<organism evidence="5 6">
    <name type="scientific">Paenibacillus filicis</name>
    <dbReference type="NCBI Taxonomy" id="669464"/>
    <lineage>
        <taxon>Bacteria</taxon>
        <taxon>Bacillati</taxon>
        <taxon>Bacillota</taxon>
        <taxon>Bacilli</taxon>
        <taxon>Bacillales</taxon>
        <taxon>Paenibacillaceae</taxon>
        <taxon>Paenibacillus</taxon>
    </lineage>
</organism>
<sequence>MKKKTLAASSSVVLSAALVLSACGATDSSKGSSAPQAGKPAQAKEFEVSFRHTQIKDNAKNRMAMFMDVLKEVEGNVPGLKFVPEGVDGTVNRQTKLKAEFAAGSPPKIFEVFGGSDTRNFVKTGNMLDITPIIEELGLKDKLIDFSEFTVNGKIYGLPMAGSVQGVFYNKKIFADLGVGVPKTWDEFLAICEKAKAKGITPLTLGAIDAWSLNMIPSTVMVRLGGPEVVQGFVTGQTKWTDPEVVKGFEMVENLIKKGYYTQNALGLKYPEAQAKFASGEAAMAFDGSWANATYADPSKSSIVDSLGFFNFPNLGGKGDNMVNGAFSNGFGFSAKVDENEKKAIKEFIKVFFSEKYQKRQLIEDGYFPAIKLTDMSGVKPIIQEINKSIDGLKLFPAFDSIVQPKIKSDLEAGMQQVLGGKTNMKAMLEKLQQSQETENKKSAEQAK</sequence>
<dbReference type="EMBL" id="JBBPCC010000010">
    <property type="protein sequence ID" value="MEK8129590.1"/>
    <property type="molecule type" value="Genomic_DNA"/>
</dbReference>
<accession>A0ABU9DL67</accession>
<evidence type="ECO:0000313" key="6">
    <source>
        <dbReference type="Proteomes" id="UP001469365"/>
    </source>
</evidence>
<comment type="caution">
    <text evidence="5">The sequence shown here is derived from an EMBL/GenBank/DDBJ whole genome shotgun (WGS) entry which is preliminary data.</text>
</comment>
<gene>
    <name evidence="5" type="ORF">WMW72_16915</name>
</gene>
<dbReference type="Pfam" id="PF01547">
    <property type="entry name" value="SBP_bac_1"/>
    <property type="match status" value="1"/>
</dbReference>
<dbReference type="PROSITE" id="PS01037">
    <property type="entry name" value="SBP_BACTERIAL_1"/>
    <property type="match status" value="1"/>
</dbReference>
<dbReference type="Gene3D" id="3.40.190.10">
    <property type="entry name" value="Periplasmic binding protein-like II"/>
    <property type="match status" value="2"/>
</dbReference>
<name>A0ABU9DL67_9BACL</name>
<proteinExistence type="inferred from homology"/>
<keyword evidence="2" id="KW-0813">Transport</keyword>
<reference evidence="5 6" key="1">
    <citation type="submission" date="2024-04" db="EMBL/GenBank/DDBJ databases">
        <title>draft genome sequnece of Paenibacillus filicis.</title>
        <authorList>
            <person name="Kim D.-U."/>
        </authorList>
    </citation>
    <scope>NUCLEOTIDE SEQUENCE [LARGE SCALE GENOMIC DNA]</scope>
    <source>
        <strain evidence="5 6">KACC14197</strain>
    </source>
</reference>
<evidence type="ECO:0000256" key="1">
    <source>
        <dbReference type="ARBA" id="ARBA00008520"/>
    </source>
</evidence>
<evidence type="ECO:0000313" key="5">
    <source>
        <dbReference type="EMBL" id="MEK8129590.1"/>
    </source>
</evidence>
<dbReference type="InterPro" id="IPR006061">
    <property type="entry name" value="SBP_1_CS"/>
</dbReference>
<dbReference type="Proteomes" id="UP001469365">
    <property type="component" value="Unassembled WGS sequence"/>
</dbReference>
<feature type="signal peptide" evidence="4">
    <location>
        <begin position="1"/>
        <end position="24"/>
    </location>
</feature>
<keyword evidence="6" id="KW-1185">Reference proteome</keyword>
<dbReference type="PANTHER" id="PTHR43649:SF29">
    <property type="entry name" value="OSMOPROTECTIVE COMPOUNDS-BINDING PROTEIN GGTB"/>
    <property type="match status" value="1"/>
</dbReference>
<evidence type="ECO:0000256" key="4">
    <source>
        <dbReference type="SAM" id="SignalP"/>
    </source>
</evidence>
<dbReference type="SUPFAM" id="SSF53850">
    <property type="entry name" value="Periplasmic binding protein-like II"/>
    <property type="match status" value="1"/>
</dbReference>
<dbReference type="InterPro" id="IPR006059">
    <property type="entry name" value="SBP"/>
</dbReference>
<dbReference type="InterPro" id="IPR050490">
    <property type="entry name" value="Bact_solute-bd_prot1"/>
</dbReference>